<name>A0ABS4GM08_9BACL</name>
<feature type="transmembrane region" description="Helical" evidence="1">
    <location>
        <begin position="395"/>
        <end position="425"/>
    </location>
</feature>
<keyword evidence="1" id="KW-0472">Membrane</keyword>
<feature type="transmembrane region" description="Helical" evidence="1">
    <location>
        <begin position="472"/>
        <end position="492"/>
    </location>
</feature>
<protein>
    <submittedName>
        <fullName evidence="3">Tricarboxylic transport membrane protein</fullName>
    </submittedName>
</protein>
<gene>
    <name evidence="3" type="ORF">J2Z37_001298</name>
</gene>
<feature type="transmembrane region" description="Helical" evidence="1">
    <location>
        <begin position="166"/>
        <end position="185"/>
    </location>
</feature>
<reference evidence="3 4" key="1">
    <citation type="submission" date="2021-03" db="EMBL/GenBank/DDBJ databases">
        <title>Genomic Encyclopedia of Type Strains, Phase IV (KMG-IV): sequencing the most valuable type-strain genomes for metagenomic binning, comparative biology and taxonomic classification.</title>
        <authorList>
            <person name="Goeker M."/>
        </authorList>
    </citation>
    <scope>NUCLEOTIDE SEQUENCE [LARGE SCALE GENOMIC DNA]</scope>
    <source>
        <strain evidence="3 4">DSM 24738</strain>
    </source>
</reference>
<keyword evidence="4" id="KW-1185">Reference proteome</keyword>
<feature type="transmembrane region" description="Helical" evidence="1">
    <location>
        <begin position="46"/>
        <end position="70"/>
    </location>
</feature>
<evidence type="ECO:0000313" key="4">
    <source>
        <dbReference type="Proteomes" id="UP001519343"/>
    </source>
</evidence>
<feature type="transmembrane region" description="Helical" evidence="1">
    <location>
        <begin position="139"/>
        <end position="159"/>
    </location>
</feature>
<feature type="transmembrane region" description="Helical" evidence="1">
    <location>
        <begin position="205"/>
        <end position="225"/>
    </location>
</feature>
<feature type="transmembrane region" description="Helical" evidence="1">
    <location>
        <begin position="356"/>
        <end position="375"/>
    </location>
</feature>
<sequence length="514" mass="54526">MADLLSNLSSGFGQILNLQTLAYSFLGVFIGTLTGVLPGIGPITAIALLIPLSFGLDPISGLIMLIGIYYGSMYGGSTTAILVRTPGELASVVTTLDGYEMAKQGRAGPALSTAAIGSFVAGTFSTLALMLLAPLLAMVAYHVGSPEYFLLIVLALSMVSNLTTGSILKGIIATLFGLAIAMVGLDMQSGVPRYTFGIPNISDGIDFILVAIALFALPEAFINLAKPKGAKTEQIQKIKGSLWMTRDDWRRSAGAYGRGSVMGFLIGVLPGIGPSLASFVSYVTEKRLSKNPERFGKGAIEGVAGPETANNAAVGGALVPLFTLGIPGSATTALLLFIFMMYGLQPGPQMFQTNPDLLWAIIASMYVGNVMLLLLNLPLVGVFASLLKIPPVPLYIGVVAFSVLGVYGINYNVFDLSLLFIFGIIGYLMQRYGFPLAPTVMALVLAPLLEQNFRRAMSISNGDLLMFVKRPVSLGILIFIVLVVILPQILAFRKYLKNRQASASSEVEKNISNN</sequence>
<dbReference type="InterPro" id="IPR002823">
    <property type="entry name" value="DUF112_TM"/>
</dbReference>
<evidence type="ECO:0000256" key="1">
    <source>
        <dbReference type="SAM" id="Phobius"/>
    </source>
</evidence>
<comment type="caution">
    <text evidence="3">The sequence shown here is derived from an EMBL/GenBank/DDBJ whole genome shotgun (WGS) entry which is preliminary data.</text>
</comment>
<accession>A0ABS4GM08</accession>
<evidence type="ECO:0000313" key="3">
    <source>
        <dbReference type="EMBL" id="MBP1931301.1"/>
    </source>
</evidence>
<feature type="domain" description="DUF112" evidence="2">
    <location>
        <begin position="21"/>
        <end position="440"/>
    </location>
</feature>
<keyword evidence="1" id="KW-0812">Transmembrane</keyword>
<dbReference type="EMBL" id="JAGGKT010000002">
    <property type="protein sequence ID" value="MBP1931301.1"/>
    <property type="molecule type" value="Genomic_DNA"/>
</dbReference>
<feature type="transmembrane region" description="Helical" evidence="1">
    <location>
        <begin position="21"/>
        <end position="40"/>
    </location>
</feature>
<evidence type="ECO:0000259" key="2">
    <source>
        <dbReference type="Pfam" id="PF01970"/>
    </source>
</evidence>
<keyword evidence="1" id="KW-1133">Transmembrane helix</keyword>
<feature type="transmembrane region" description="Helical" evidence="1">
    <location>
        <begin position="110"/>
        <end position="133"/>
    </location>
</feature>
<organism evidence="3 4">
    <name type="scientific">Ammoniphilus resinae</name>
    <dbReference type="NCBI Taxonomy" id="861532"/>
    <lineage>
        <taxon>Bacteria</taxon>
        <taxon>Bacillati</taxon>
        <taxon>Bacillota</taxon>
        <taxon>Bacilli</taxon>
        <taxon>Bacillales</taxon>
        <taxon>Paenibacillaceae</taxon>
        <taxon>Aneurinibacillus group</taxon>
        <taxon>Ammoniphilus</taxon>
    </lineage>
</organism>
<feature type="transmembrane region" description="Helical" evidence="1">
    <location>
        <begin position="261"/>
        <end position="283"/>
    </location>
</feature>
<dbReference type="PANTHER" id="PTHR35342:SF5">
    <property type="entry name" value="TRICARBOXYLIC TRANSPORT PROTEIN"/>
    <property type="match status" value="1"/>
</dbReference>
<dbReference type="Proteomes" id="UP001519343">
    <property type="component" value="Unassembled WGS sequence"/>
</dbReference>
<dbReference type="RefSeq" id="WP_245203600.1">
    <property type="nucleotide sequence ID" value="NZ_JAGGKT010000002.1"/>
</dbReference>
<dbReference type="Pfam" id="PF01970">
    <property type="entry name" value="TctA"/>
    <property type="match status" value="1"/>
</dbReference>
<feature type="transmembrane region" description="Helical" evidence="1">
    <location>
        <begin position="321"/>
        <end position="344"/>
    </location>
</feature>
<proteinExistence type="predicted"/>
<dbReference type="PANTHER" id="PTHR35342">
    <property type="entry name" value="TRICARBOXYLIC TRANSPORT PROTEIN"/>
    <property type="match status" value="1"/>
</dbReference>